<dbReference type="AlphaFoldDB" id="A0A6J7ACB4"/>
<gene>
    <name evidence="1" type="ORF">UFOPK3167_00961</name>
</gene>
<sequence>MNAVMLLAAKANDSGRLAEALPPQSSQAT</sequence>
<evidence type="ECO:0000313" key="1">
    <source>
        <dbReference type="EMBL" id="CAB4830501.1"/>
    </source>
</evidence>
<protein>
    <submittedName>
        <fullName evidence="1">Unannotated protein</fullName>
    </submittedName>
</protein>
<proteinExistence type="predicted"/>
<accession>A0A6J7ACB4</accession>
<name>A0A6J7ACB4_9ZZZZ</name>
<organism evidence="1">
    <name type="scientific">freshwater metagenome</name>
    <dbReference type="NCBI Taxonomy" id="449393"/>
    <lineage>
        <taxon>unclassified sequences</taxon>
        <taxon>metagenomes</taxon>
        <taxon>ecological metagenomes</taxon>
    </lineage>
</organism>
<dbReference type="EMBL" id="CAFABF010000051">
    <property type="protein sequence ID" value="CAB4830501.1"/>
    <property type="molecule type" value="Genomic_DNA"/>
</dbReference>
<reference evidence="1" key="1">
    <citation type="submission" date="2020-05" db="EMBL/GenBank/DDBJ databases">
        <authorList>
            <person name="Chiriac C."/>
            <person name="Salcher M."/>
            <person name="Ghai R."/>
            <person name="Kavagutti S V."/>
        </authorList>
    </citation>
    <scope>NUCLEOTIDE SEQUENCE</scope>
</reference>